<dbReference type="PROSITE" id="PS51669">
    <property type="entry name" value="4FE4S_MOW_BIS_MGD"/>
    <property type="match status" value="1"/>
</dbReference>
<dbReference type="Gene3D" id="3.40.50.740">
    <property type="match status" value="1"/>
</dbReference>
<evidence type="ECO:0000256" key="3">
    <source>
        <dbReference type="ARBA" id="ARBA00022505"/>
    </source>
</evidence>
<evidence type="ECO:0000259" key="11">
    <source>
        <dbReference type="PROSITE" id="PS51669"/>
    </source>
</evidence>
<proteinExistence type="inferred from homology"/>
<dbReference type="PROSITE" id="PS51318">
    <property type="entry name" value="TAT"/>
    <property type="match status" value="1"/>
</dbReference>
<dbReference type="SMART" id="SM00926">
    <property type="entry name" value="Molybdop_Fe4S4"/>
    <property type="match status" value="1"/>
</dbReference>
<protein>
    <submittedName>
        <fullName evidence="12">Molybdopterin-dependent oxidoreductase</fullName>
    </submittedName>
</protein>
<dbReference type="InterPro" id="IPR009010">
    <property type="entry name" value="Asp_de-COase-like_dom_sf"/>
</dbReference>
<evidence type="ECO:0000256" key="2">
    <source>
        <dbReference type="ARBA" id="ARBA00022485"/>
    </source>
</evidence>
<sequence length="1036" mass="110272">MSDSVVFSRRDFLKLVGVGVAGAAAGCAKPPADKLYPYLVAPDDILPGVPYFYASTCRECPVGCGIVVRAREGRAIKIEGNPKHPIGQGGLCARGQSSLQGLYDPDRVKSPMVRNGSTWKNVTWDEAIAMVGEKLAAAKGKTLLLTGLESGSQRALASEWAAAAGARHVMWEPFGYEAVKAANAKTFGLAAVPRYAFENARCVVSFGADFLETFGQPVSQARGFAAMRAKHEDGAGHFVAVEPRLSLTGANADEWVAVKAGAELSLALGMAQVILSENLGPALGERGALLSAVSAFTPEAVAAQTDVKAEDVQRLARLFAKHSGKSLAVAGGIATQGANATALVAAVNLLNYAAGNVGSTVLFDRPLNLDGLASFAEFGALVGEMAGGAFDVAFVHGTNPAYSTPAWTKFAESFGTVGFKVSLSGTLDETAALCDVIRPSAHALESWGDAQTAKGVWSLQQPAMRPLPMFDSRPMGDTLIALATAANVTGGWGATAFDDLKARWKAQHARFGAGRTFELFWDETVAAGGVWEDAANTSVRWNGAPAFAAPATAEGDFALVVTPSNNFYDGRGANKPWLQELPDMTSKAVWGSWAEIHPETAKKLGVEDGDAIVIETSAGKVEVPAYLYSGIRKDAVALGLGQGHTAYGRYAQARGVNALALLPEGTDAASGALAYQGARAKLAKGSKAMGLYLQQAEKNQHERELAQIIPVSALLAGGHGEHAGHSLGRLTEKGGILSEDVQTKPGKYTEPLARPEGYVPPAHSISAFEPKEKVRHPKSEPVSAGSYGKNAKHRWAMAIDLNACNGCAACVVACYAENNIPVVGPELIKKGREMAWIRIDRFEDKLGGGANDVRFLPSMCQHCSDAPCEMVCPVYATYHTSEGLNGQVYNRCVGTRYCSNNCPYKARSFNWFDYSAPEKTTFAFPEPLNWQLNPDVTVRSKGVMEKCTMCVQRILEGKGNARDEKRELRDGEIQTACSQSCPTQAITFGDLADPASAVHAKSYGERKYWVLEELHTRPGVTYLQKIQRETTNEGHA</sequence>
<dbReference type="GO" id="GO:0051539">
    <property type="term" value="F:4 iron, 4 sulfur cluster binding"/>
    <property type="evidence" value="ECO:0007669"/>
    <property type="project" value="UniProtKB-KW"/>
</dbReference>
<dbReference type="Gene3D" id="2.20.25.90">
    <property type="entry name" value="ADC-like domains"/>
    <property type="match status" value="1"/>
</dbReference>
<dbReference type="PROSITE" id="PS51379">
    <property type="entry name" value="4FE4S_FER_2"/>
    <property type="match status" value="1"/>
</dbReference>
<dbReference type="InterPro" id="IPR019546">
    <property type="entry name" value="TAT_signal_bac_arc"/>
</dbReference>
<reference evidence="12" key="1">
    <citation type="submission" date="2020-07" db="EMBL/GenBank/DDBJ databases">
        <title>Huge and variable diversity of episymbiotic CPR bacteria and DPANN archaea in groundwater ecosystems.</title>
        <authorList>
            <person name="He C.Y."/>
            <person name="Keren R."/>
            <person name="Whittaker M."/>
            <person name="Farag I.F."/>
            <person name="Doudna J."/>
            <person name="Cate J.H.D."/>
            <person name="Banfield J.F."/>
        </authorList>
    </citation>
    <scope>NUCLEOTIDE SEQUENCE</scope>
    <source>
        <strain evidence="12">NC_groundwater_1813_Pr3_B-0.1um_71_17</strain>
    </source>
</reference>
<evidence type="ECO:0000259" key="10">
    <source>
        <dbReference type="PROSITE" id="PS51379"/>
    </source>
</evidence>
<dbReference type="Pfam" id="PF13247">
    <property type="entry name" value="Fer4_11"/>
    <property type="match status" value="1"/>
</dbReference>
<evidence type="ECO:0000256" key="1">
    <source>
        <dbReference type="ARBA" id="ARBA00010312"/>
    </source>
</evidence>
<dbReference type="SUPFAM" id="SSF50692">
    <property type="entry name" value="ADC-like"/>
    <property type="match status" value="1"/>
</dbReference>
<evidence type="ECO:0000256" key="7">
    <source>
        <dbReference type="ARBA" id="ARBA00023004"/>
    </source>
</evidence>
<keyword evidence="6" id="KW-0560">Oxidoreductase</keyword>
<dbReference type="SUPFAM" id="SSF54862">
    <property type="entry name" value="4Fe-4S ferredoxins"/>
    <property type="match status" value="1"/>
</dbReference>
<dbReference type="InterPro" id="IPR050612">
    <property type="entry name" value="Prok_Mopterin_Oxidored"/>
</dbReference>
<dbReference type="InterPro" id="IPR006657">
    <property type="entry name" value="MoPterin_dinucl-bd_dom"/>
</dbReference>
<dbReference type="Pfam" id="PF01568">
    <property type="entry name" value="Molydop_binding"/>
    <property type="match status" value="1"/>
</dbReference>
<dbReference type="Pfam" id="PF04879">
    <property type="entry name" value="Molybdop_Fe4S4"/>
    <property type="match status" value="1"/>
</dbReference>
<keyword evidence="4" id="KW-0479">Metal-binding</keyword>
<dbReference type="GO" id="GO:0043546">
    <property type="term" value="F:molybdopterin cofactor binding"/>
    <property type="evidence" value="ECO:0007669"/>
    <property type="project" value="InterPro"/>
</dbReference>
<keyword evidence="3" id="KW-0500">Molybdenum</keyword>
<organism evidence="12 13">
    <name type="scientific">Eiseniibacteriota bacterium</name>
    <dbReference type="NCBI Taxonomy" id="2212470"/>
    <lineage>
        <taxon>Bacteria</taxon>
        <taxon>Candidatus Eiseniibacteriota</taxon>
    </lineage>
</organism>
<name>A0A933W9H7_UNCEI</name>
<feature type="domain" description="4Fe-4S ferredoxin-type" evidence="10">
    <location>
        <begin position="795"/>
        <end position="825"/>
    </location>
</feature>
<dbReference type="Gene3D" id="3.40.228.10">
    <property type="entry name" value="Dimethylsulfoxide Reductase, domain 2"/>
    <property type="match status" value="1"/>
</dbReference>
<dbReference type="PANTHER" id="PTHR43742">
    <property type="entry name" value="TRIMETHYLAMINE-N-OXIDE REDUCTASE"/>
    <property type="match status" value="1"/>
</dbReference>
<evidence type="ECO:0000313" key="13">
    <source>
        <dbReference type="Proteomes" id="UP000696931"/>
    </source>
</evidence>
<dbReference type="InterPro" id="IPR006963">
    <property type="entry name" value="Mopterin_OxRdtase_4Fe-4S_dom"/>
</dbReference>
<keyword evidence="5" id="KW-0732">Signal</keyword>
<evidence type="ECO:0000256" key="8">
    <source>
        <dbReference type="ARBA" id="ARBA00023014"/>
    </source>
</evidence>
<dbReference type="InterPro" id="IPR006311">
    <property type="entry name" value="TAT_signal"/>
</dbReference>
<evidence type="ECO:0000256" key="5">
    <source>
        <dbReference type="ARBA" id="ARBA00022729"/>
    </source>
</evidence>
<dbReference type="SUPFAM" id="SSF53706">
    <property type="entry name" value="Formate dehydrogenase/DMSO reductase, domains 1-3"/>
    <property type="match status" value="1"/>
</dbReference>
<comment type="caution">
    <text evidence="12">The sequence shown here is derived from an EMBL/GenBank/DDBJ whole genome shotgun (WGS) entry which is preliminary data.</text>
</comment>
<evidence type="ECO:0000256" key="6">
    <source>
        <dbReference type="ARBA" id="ARBA00023002"/>
    </source>
</evidence>
<dbReference type="Gene3D" id="2.40.40.20">
    <property type="match status" value="1"/>
</dbReference>
<evidence type="ECO:0000256" key="4">
    <source>
        <dbReference type="ARBA" id="ARBA00022723"/>
    </source>
</evidence>
<feature type="domain" description="4Fe-4S Mo/W bis-MGD-type" evidence="11">
    <location>
        <begin position="50"/>
        <end position="106"/>
    </location>
</feature>
<accession>A0A933W9H7</accession>
<dbReference type="NCBIfam" id="TIGR01409">
    <property type="entry name" value="TAT_signal_seq"/>
    <property type="match status" value="1"/>
</dbReference>
<dbReference type="EMBL" id="JACRIW010000100">
    <property type="protein sequence ID" value="MBI5170637.1"/>
    <property type="molecule type" value="Genomic_DNA"/>
</dbReference>
<dbReference type="Gene3D" id="3.30.2070.10">
    <property type="entry name" value="Formate dehydrogenase/DMSO reductase"/>
    <property type="match status" value="1"/>
</dbReference>
<dbReference type="Pfam" id="PF00384">
    <property type="entry name" value="Molybdopterin"/>
    <property type="match status" value="1"/>
</dbReference>
<dbReference type="InterPro" id="IPR006656">
    <property type="entry name" value="Mopterin_OxRdtase"/>
</dbReference>
<dbReference type="GO" id="GO:0046872">
    <property type="term" value="F:metal ion binding"/>
    <property type="evidence" value="ECO:0007669"/>
    <property type="project" value="UniProtKB-KW"/>
</dbReference>
<dbReference type="GO" id="GO:0016491">
    <property type="term" value="F:oxidoreductase activity"/>
    <property type="evidence" value="ECO:0007669"/>
    <property type="project" value="UniProtKB-KW"/>
</dbReference>
<keyword evidence="7" id="KW-0408">Iron</keyword>
<dbReference type="InterPro" id="IPR017896">
    <property type="entry name" value="4Fe4S_Fe-S-bd"/>
</dbReference>
<keyword evidence="8" id="KW-0411">Iron-sulfur</keyword>
<keyword evidence="2" id="KW-0004">4Fe-4S</keyword>
<feature type="region of interest" description="Disordered" evidence="9">
    <location>
        <begin position="746"/>
        <end position="786"/>
    </location>
</feature>
<evidence type="ECO:0000256" key="9">
    <source>
        <dbReference type="SAM" id="MobiDB-lite"/>
    </source>
</evidence>
<dbReference type="Proteomes" id="UP000696931">
    <property type="component" value="Unassembled WGS sequence"/>
</dbReference>
<dbReference type="AlphaFoldDB" id="A0A933W9H7"/>
<gene>
    <name evidence="12" type="ORF">HZA61_14205</name>
</gene>
<dbReference type="PANTHER" id="PTHR43742:SF9">
    <property type="entry name" value="TETRATHIONATE REDUCTASE SUBUNIT A"/>
    <property type="match status" value="1"/>
</dbReference>
<dbReference type="Gene3D" id="3.30.70.20">
    <property type="match status" value="2"/>
</dbReference>
<comment type="similarity">
    <text evidence="1">Belongs to the prokaryotic molybdopterin-containing oxidoreductase family.</text>
</comment>
<evidence type="ECO:0000313" key="12">
    <source>
        <dbReference type="EMBL" id="MBI5170637.1"/>
    </source>
</evidence>
<dbReference type="CDD" id="cd10551">
    <property type="entry name" value="PsrB"/>
    <property type="match status" value="1"/>
</dbReference>